<comment type="similarity">
    <text evidence="2">Belongs to the 'GDSL' lipolytic enzyme family.</text>
</comment>
<dbReference type="InterPro" id="IPR051238">
    <property type="entry name" value="GDSL_esterase/lipase"/>
</dbReference>
<sequence>MALHLVYLLVVTWSFSLLSYGNPQVPCYFIFGASYYDNGNNNALLTTAKANFLPYGIDFPQGATGRFSNGRNTPDFIAELLGFNSYIQPFLAGKDDQDILTGVNYASGSSGIRFETGMHLGARYSMDEQLWHHLLTVSRIAEILTDRNSSAEDYLNKCLYSVAMGDNDYINNYFNPQFYPTSKLYTPDQYGSILIEEYDLQLRTLYKLGARKVAVIGIGPLGCAPVVVEIAVATGASCADMVNNGLQIFNTKLVQLVNELNRDLPDAKFIYVNAFQIYSSLFTGFKVTNASCCEVITGTAACVPLTKPCPDRDDHFWWDGLHPSESINRMFALRSYKTQSPLDTFPFDISHLIQI</sequence>
<keyword evidence="4 8" id="KW-0732">Signal</keyword>
<keyword evidence="6" id="KW-0442">Lipid degradation</keyword>
<comment type="caution">
    <text evidence="9">The sequence shown here is derived from an EMBL/GenBank/DDBJ whole genome shotgun (WGS) entry which is preliminary data.</text>
</comment>
<reference evidence="9 10" key="1">
    <citation type="submission" date="2021-09" db="EMBL/GenBank/DDBJ databases">
        <title>Genomic insights and catalytic innovation underlie evolution of tropane alkaloids biosynthesis.</title>
        <authorList>
            <person name="Wang Y.-J."/>
            <person name="Tian T."/>
            <person name="Huang J.-P."/>
            <person name="Huang S.-X."/>
        </authorList>
    </citation>
    <scope>NUCLEOTIDE SEQUENCE [LARGE SCALE GENOMIC DNA]</scope>
    <source>
        <strain evidence="9">KIB-2018</strain>
        <tissue evidence="9">Leaf</tissue>
    </source>
</reference>
<evidence type="ECO:0000256" key="7">
    <source>
        <dbReference type="ARBA" id="ARBA00023098"/>
    </source>
</evidence>
<comment type="subcellular location">
    <subcellularLocation>
        <location evidence="1">Secreted</location>
    </subcellularLocation>
</comment>
<feature type="chain" id="PRO_5043317032" description="GDSL esterase/lipase" evidence="8">
    <location>
        <begin position="24"/>
        <end position="355"/>
    </location>
</feature>
<dbReference type="GO" id="GO:0016042">
    <property type="term" value="P:lipid catabolic process"/>
    <property type="evidence" value="ECO:0007669"/>
    <property type="project" value="UniProtKB-KW"/>
</dbReference>
<evidence type="ECO:0008006" key="11">
    <source>
        <dbReference type="Google" id="ProtNLM"/>
    </source>
</evidence>
<protein>
    <recommendedName>
        <fullName evidence="11">GDSL esterase/lipase</fullName>
    </recommendedName>
</protein>
<keyword evidence="10" id="KW-1185">Reference proteome</keyword>
<dbReference type="Gene3D" id="3.40.50.1110">
    <property type="entry name" value="SGNH hydrolase"/>
    <property type="match status" value="1"/>
</dbReference>
<feature type="signal peptide" evidence="8">
    <location>
        <begin position="1"/>
        <end position="23"/>
    </location>
</feature>
<accession>A0AAV8TVH6</accession>
<dbReference type="Pfam" id="PF00657">
    <property type="entry name" value="Lipase_GDSL"/>
    <property type="match status" value="1"/>
</dbReference>
<evidence type="ECO:0000256" key="4">
    <source>
        <dbReference type="ARBA" id="ARBA00022729"/>
    </source>
</evidence>
<dbReference type="InterPro" id="IPR035669">
    <property type="entry name" value="SGNH_plant_lipase-like"/>
</dbReference>
<evidence type="ECO:0000313" key="10">
    <source>
        <dbReference type="Proteomes" id="UP001159364"/>
    </source>
</evidence>
<evidence type="ECO:0000256" key="5">
    <source>
        <dbReference type="ARBA" id="ARBA00022801"/>
    </source>
</evidence>
<dbReference type="InterPro" id="IPR036514">
    <property type="entry name" value="SGNH_hydro_sf"/>
</dbReference>
<evidence type="ECO:0000256" key="8">
    <source>
        <dbReference type="SAM" id="SignalP"/>
    </source>
</evidence>
<gene>
    <name evidence="9" type="ORF">K2173_021812</name>
</gene>
<dbReference type="PANTHER" id="PTHR45650">
    <property type="entry name" value="GDSL-LIKE LIPASE/ACYLHYDROLASE-RELATED"/>
    <property type="match status" value="1"/>
</dbReference>
<dbReference type="InterPro" id="IPR001087">
    <property type="entry name" value="GDSL"/>
</dbReference>
<keyword evidence="5" id="KW-0378">Hydrolase</keyword>
<name>A0AAV8TVH6_9ROSI</name>
<evidence type="ECO:0000256" key="2">
    <source>
        <dbReference type="ARBA" id="ARBA00008668"/>
    </source>
</evidence>
<evidence type="ECO:0000256" key="3">
    <source>
        <dbReference type="ARBA" id="ARBA00022525"/>
    </source>
</evidence>
<dbReference type="GO" id="GO:0005576">
    <property type="term" value="C:extracellular region"/>
    <property type="evidence" value="ECO:0007669"/>
    <property type="project" value="UniProtKB-SubCell"/>
</dbReference>
<dbReference type="AlphaFoldDB" id="A0AAV8TVH6"/>
<organism evidence="9 10">
    <name type="scientific">Erythroxylum novogranatense</name>
    <dbReference type="NCBI Taxonomy" id="1862640"/>
    <lineage>
        <taxon>Eukaryota</taxon>
        <taxon>Viridiplantae</taxon>
        <taxon>Streptophyta</taxon>
        <taxon>Embryophyta</taxon>
        <taxon>Tracheophyta</taxon>
        <taxon>Spermatophyta</taxon>
        <taxon>Magnoliopsida</taxon>
        <taxon>eudicotyledons</taxon>
        <taxon>Gunneridae</taxon>
        <taxon>Pentapetalae</taxon>
        <taxon>rosids</taxon>
        <taxon>fabids</taxon>
        <taxon>Malpighiales</taxon>
        <taxon>Erythroxylaceae</taxon>
        <taxon>Erythroxylum</taxon>
    </lineage>
</organism>
<evidence type="ECO:0000313" key="9">
    <source>
        <dbReference type="EMBL" id="KAJ8770897.1"/>
    </source>
</evidence>
<dbReference type="EMBL" id="JAIWQS010000003">
    <property type="protein sequence ID" value="KAJ8770897.1"/>
    <property type="molecule type" value="Genomic_DNA"/>
</dbReference>
<proteinExistence type="inferred from homology"/>
<dbReference type="GO" id="GO:0016788">
    <property type="term" value="F:hydrolase activity, acting on ester bonds"/>
    <property type="evidence" value="ECO:0007669"/>
    <property type="project" value="InterPro"/>
</dbReference>
<dbReference type="Proteomes" id="UP001159364">
    <property type="component" value="Linkage Group LG03"/>
</dbReference>
<keyword evidence="3" id="KW-0964">Secreted</keyword>
<keyword evidence="7" id="KW-0443">Lipid metabolism</keyword>
<dbReference type="PANTHER" id="PTHR45650:SF3">
    <property type="entry name" value="OS01G0748500 PROTEIN"/>
    <property type="match status" value="1"/>
</dbReference>
<dbReference type="CDD" id="cd01837">
    <property type="entry name" value="SGNH_plant_lipase_like"/>
    <property type="match status" value="1"/>
</dbReference>
<evidence type="ECO:0000256" key="1">
    <source>
        <dbReference type="ARBA" id="ARBA00004613"/>
    </source>
</evidence>
<evidence type="ECO:0000256" key="6">
    <source>
        <dbReference type="ARBA" id="ARBA00022963"/>
    </source>
</evidence>